<evidence type="ECO:0000313" key="6">
    <source>
        <dbReference type="EMBL" id="RDB73301.1"/>
    </source>
</evidence>
<dbReference type="GO" id="GO:0003700">
    <property type="term" value="F:DNA-binding transcription factor activity"/>
    <property type="evidence" value="ECO:0007669"/>
    <property type="project" value="InterPro"/>
</dbReference>
<name>A0A369MPD3_EGGLN</name>
<dbReference type="GO" id="GO:0032993">
    <property type="term" value="C:protein-DNA complex"/>
    <property type="evidence" value="ECO:0007669"/>
    <property type="project" value="TreeGrafter"/>
</dbReference>
<evidence type="ECO:0000256" key="1">
    <source>
        <dbReference type="ARBA" id="ARBA00009437"/>
    </source>
</evidence>
<protein>
    <submittedName>
        <fullName evidence="6">LysR family transcriptional regulator</fullName>
    </submittedName>
</protein>
<dbReference type="InterPro" id="IPR036388">
    <property type="entry name" value="WH-like_DNA-bd_sf"/>
</dbReference>
<keyword evidence="4" id="KW-0804">Transcription</keyword>
<dbReference type="Gene3D" id="1.10.10.10">
    <property type="entry name" value="Winged helix-like DNA-binding domain superfamily/Winged helix DNA-binding domain"/>
    <property type="match status" value="1"/>
</dbReference>
<evidence type="ECO:0000313" key="7">
    <source>
        <dbReference type="Proteomes" id="UP000253970"/>
    </source>
</evidence>
<dbReference type="CDD" id="cd05466">
    <property type="entry name" value="PBP2_LTTR_substrate"/>
    <property type="match status" value="1"/>
</dbReference>
<comment type="caution">
    <text evidence="6">The sequence shown here is derived from an EMBL/GenBank/DDBJ whole genome shotgun (WGS) entry which is preliminary data.</text>
</comment>
<dbReference type="AlphaFoldDB" id="A0A369MPD3"/>
<evidence type="ECO:0000256" key="3">
    <source>
        <dbReference type="ARBA" id="ARBA00023125"/>
    </source>
</evidence>
<organism evidence="6 7">
    <name type="scientific">Eggerthella lenta</name>
    <name type="common">Eubacterium lentum</name>
    <dbReference type="NCBI Taxonomy" id="84112"/>
    <lineage>
        <taxon>Bacteria</taxon>
        <taxon>Bacillati</taxon>
        <taxon>Actinomycetota</taxon>
        <taxon>Coriobacteriia</taxon>
        <taxon>Eggerthellales</taxon>
        <taxon>Eggerthellaceae</taxon>
        <taxon>Eggerthella</taxon>
    </lineage>
</organism>
<comment type="similarity">
    <text evidence="1">Belongs to the LysR transcriptional regulatory family.</text>
</comment>
<reference evidence="6 7" key="1">
    <citation type="journal article" date="2018" name="Elife">
        <title>Discovery and characterization of a prevalent human gut bacterial enzyme sufficient for the inactivation of a family of plant toxins.</title>
        <authorList>
            <person name="Koppel N."/>
            <person name="Bisanz J.E."/>
            <person name="Pandelia M.E."/>
            <person name="Turnbaugh P.J."/>
            <person name="Balskus E.P."/>
        </authorList>
    </citation>
    <scope>NUCLEOTIDE SEQUENCE [LARGE SCALE GENOMIC DNA]</scope>
    <source>
        <strain evidence="6 7">W1 BHI 6</strain>
    </source>
</reference>
<evidence type="ECO:0000259" key="5">
    <source>
        <dbReference type="PROSITE" id="PS50931"/>
    </source>
</evidence>
<sequence length="323" mass="35659">MPIMNCSSYRFCIALLNERQEGVVELRTLEYFLAVAREGNISNAAKALHITQPTLSRQLSSLEKEFGRELYTRGPKGIELTDQGSILCRYAESIVELARKAEEDMLPSERSIGGTVHIGAGESQAMTLIAQAMDEVRRTYPAVDFAIHSGTTAELKDGLVRGFYDVMLECEMREHAKMNAMRLPVTDVWGAVALRDSAVGRLEGISPADLVGQSVIASRQALAGTLRDWAGDALDRMDVVATFNLPLNGRYLVRQGMGCMLTYEGLFDASESSDLRFVPFAPRFEAHQGLVWRSSMPNKQTQAFLDAMERVCARHAEDDAGIS</sequence>
<feature type="domain" description="HTH lysR-type" evidence="5">
    <location>
        <begin position="24"/>
        <end position="81"/>
    </location>
</feature>
<dbReference type="GO" id="GO:0003677">
    <property type="term" value="F:DNA binding"/>
    <property type="evidence" value="ECO:0007669"/>
    <property type="project" value="UniProtKB-KW"/>
</dbReference>
<dbReference type="SUPFAM" id="SSF53850">
    <property type="entry name" value="Periplasmic binding protein-like II"/>
    <property type="match status" value="1"/>
</dbReference>
<dbReference type="PANTHER" id="PTHR30346:SF28">
    <property type="entry name" value="HTH-TYPE TRANSCRIPTIONAL REGULATOR CYNR"/>
    <property type="match status" value="1"/>
</dbReference>
<dbReference type="Gene3D" id="3.40.190.10">
    <property type="entry name" value="Periplasmic binding protein-like II"/>
    <property type="match status" value="2"/>
</dbReference>
<dbReference type="Pfam" id="PF00126">
    <property type="entry name" value="HTH_1"/>
    <property type="match status" value="1"/>
</dbReference>
<dbReference type="FunFam" id="1.10.10.10:FF:000001">
    <property type="entry name" value="LysR family transcriptional regulator"/>
    <property type="match status" value="1"/>
</dbReference>
<dbReference type="Proteomes" id="UP000253970">
    <property type="component" value="Unassembled WGS sequence"/>
</dbReference>
<dbReference type="PRINTS" id="PR00039">
    <property type="entry name" value="HTHLYSR"/>
</dbReference>
<dbReference type="InterPro" id="IPR036390">
    <property type="entry name" value="WH_DNA-bd_sf"/>
</dbReference>
<dbReference type="EMBL" id="PPTU01000001">
    <property type="protein sequence ID" value="RDB73301.1"/>
    <property type="molecule type" value="Genomic_DNA"/>
</dbReference>
<dbReference type="InterPro" id="IPR000847">
    <property type="entry name" value="LysR_HTH_N"/>
</dbReference>
<accession>A0A369MPD3</accession>
<evidence type="ECO:0000256" key="2">
    <source>
        <dbReference type="ARBA" id="ARBA00023015"/>
    </source>
</evidence>
<dbReference type="Pfam" id="PF03466">
    <property type="entry name" value="LysR_substrate"/>
    <property type="match status" value="1"/>
</dbReference>
<dbReference type="PANTHER" id="PTHR30346">
    <property type="entry name" value="TRANSCRIPTIONAL DUAL REGULATOR HCAR-RELATED"/>
    <property type="match status" value="1"/>
</dbReference>
<dbReference type="InterPro" id="IPR005119">
    <property type="entry name" value="LysR_subst-bd"/>
</dbReference>
<keyword evidence="2" id="KW-0805">Transcription regulation</keyword>
<dbReference type="PROSITE" id="PS50931">
    <property type="entry name" value="HTH_LYSR"/>
    <property type="match status" value="1"/>
</dbReference>
<keyword evidence="3" id="KW-0238">DNA-binding</keyword>
<dbReference type="SUPFAM" id="SSF46785">
    <property type="entry name" value="Winged helix' DNA-binding domain"/>
    <property type="match status" value="1"/>
</dbReference>
<proteinExistence type="inferred from homology"/>
<evidence type="ECO:0000256" key="4">
    <source>
        <dbReference type="ARBA" id="ARBA00023163"/>
    </source>
</evidence>
<gene>
    <name evidence="6" type="ORF">C1875_00135</name>
</gene>